<reference evidence="2" key="1">
    <citation type="submission" date="2021-02" db="EMBL/GenBank/DDBJ databases">
        <authorList>
            <person name="Nowell W R."/>
        </authorList>
    </citation>
    <scope>NUCLEOTIDE SEQUENCE</scope>
</reference>
<proteinExistence type="predicted"/>
<name>A0A8S3A4U2_9BILA</name>
<evidence type="ECO:0000313" key="2">
    <source>
        <dbReference type="EMBL" id="CAF4701874.1"/>
    </source>
</evidence>
<dbReference type="Proteomes" id="UP000681722">
    <property type="component" value="Unassembled WGS sequence"/>
</dbReference>
<gene>
    <name evidence="2" type="ORF">SRO942_LOCUS51429</name>
</gene>
<comment type="caution">
    <text evidence="2">The sequence shown here is derived from an EMBL/GenBank/DDBJ whole genome shotgun (WGS) entry which is preliminary data.</text>
</comment>
<dbReference type="AlphaFoldDB" id="A0A8S3A4U2"/>
<feature type="non-terminal residue" evidence="2">
    <location>
        <position position="20"/>
    </location>
</feature>
<organism evidence="2 3">
    <name type="scientific">Didymodactylos carnosus</name>
    <dbReference type="NCBI Taxonomy" id="1234261"/>
    <lineage>
        <taxon>Eukaryota</taxon>
        <taxon>Metazoa</taxon>
        <taxon>Spiralia</taxon>
        <taxon>Gnathifera</taxon>
        <taxon>Rotifera</taxon>
        <taxon>Eurotatoria</taxon>
        <taxon>Bdelloidea</taxon>
        <taxon>Philodinida</taxon>
        <taxon>Philodinidae</taxon>
        <taxon>Didymodactylos</taxon>
    </lineage>
</organism>
<accession>A0A8S3A4U2</accession>
<sequence>MSSMKSFTNVEFKSLGLTLQ</sequence>
<evidence type="ECO:0000256" key="1">
    <source>
        <dbReference type="SAM" id="MobiDB-lite"/>
    </source>
</evidence>
<evidence type="ECO:0000313" key="3">
    <source>
        <dbReference type="Proteomes" id="UP000681722"/>
    </source>
</evidence>
<feature type="region of interest" description="Disordered" evidence="1">
    <location>
        <begin position="1"/>
        <end position="20"/>
    </location>
</feature>
<dbReference type="EMBL" id="CAJOBC010162873">
    <property type="protein sequence ID" value="CAF4701874.1"/>
    <property type="molecule type" value="Genomic_DNA"/>
</dbReference>
<protein>
    <submittedName>
        <fullName evidence="2">Uncharacterized protein</fullName>
    </submittedName>
</protein>